<dbReference type="Pfam" id="PF03372">
    <property type="entry name" value="Exo_endo_phos"/>
    <property type="match status" value="1"/>
</dbReference>
<protein>
    <recommendedName>
        <fullName evidence="2">Endonuclease/exonuclease/phosphatase domain-containing protein</fullName>
    </recommendedName>
</protein>
<dbReference type="InterPro" id="IPR050410">
    <property type="entry name" value="CCR4/nocturin_mRNA_transcr"/>
</dbReference>
<dbReference type="AlphaFoldDB" id="A0A3B0TZN1"/>
<sequence>MAGVLFFVRGVFLAGLVGLSGLSIAAFLGFASPLLDALNHFQPIWFAGTLFSLLLVPFVFRKSASLRAVLALAATGFLASAVIVVPEIVSSWLTRPAIHLDRPVVKLMSRNLFGQNDKMAQVASDIAAEDPDIIAFQEYFTEQRNELHRLIAQKYPFFVRCSGGRRAFLAIYSKTAFELSSDTLCPDSFSERRDNIARLVARFKDQSGQEFTIVNTQLNWPIQINPLFRSGLSITERLAGTYERKSGEWSELAKAINAIKGPLVLVGDFNSTPWSYALARFEALTGLKRQTRNLATYPKLLYWSGRWRETFPVLPIDHIFSRGDIGVYDVVAGKPAGSDHLPLIARFSVGAGG</sequence>
<dbReference type="EMBL" id="UOEO01000174">
    <property type="protein sequence ID" value="VAW21573.1"/>
    <property type="molecule type" value="Genomic_DNA"/>
</dbReference>
<keyword evidence="1" id="KW-1133">Transmembrane helix</keyword>
<evidence type="ECO:0000256" key="1">
    <source>
        <dbReference type="SAM" id="Phobius"/>
    </source>
</evidence>
<keyword evidence="1" id="KW-0812">Transmembrane</keyword>
<dbReference type="PANTHER" id="PTHR12121">
    <property type="entry name" value="CARBON CATABOLITE REPRESSOR PROTEIN 4"/>
    <property type="match status" value="1"/>
</dbReference>
<dbReference type="InterPro" id="IPR036691">
    <property type="entry name" value="Endo/exonu/phosph_ase_sf"/>
</dbReference>
<reference evidence="3" key="1">
    <citation type="submission" date="2018-06" db="EMBL/GenBank/DDBJ databases">
        <authorList>
            <person name="Zhirakovskaya E."/>
        </authorList>
    </citation>
    <scope>NUCLEOTIDE SEQUENCE</scope>
</reference>
<evidence type="ECO:0000259" key="2">
    <source>
        <dbReference type="Pfam" id="PF03372"/>
    </source>
</evidence>
<feature type="transmembrane region" description="Helical" evidence="1">
    <location>
        <begin position="66"/>
        <end position="85"/>
    </location>
</feature>
<evidence type="ECO:0000313" key="3">
    <source>
        <dbReference type="EMBL" id="VAW21573.1"/>
    </source>
</evidence>
<dbReference type="SUPFAM" id="SSF56219">
    <property type="entry name" value="DNase I-like"/>
    <property type="match status" value="1"/>
</dbReference>
<dbReference type="PANTHER" id="PTHR12121:SF36">
    <property type="entry name" value="ENDONUCLEASE_EXONUCLEASE_PHOSPHATASE DOMAIN-CONTAINING PROTEIN"/>
    <property type="match status" value="1"/>
</dbReference>
<organism evidence="3">
    <name type="scientific">hydrothermal vent metagenome</name>
    <dbReference type="NCBI Taxonomy" id="652676"/>
    <lineage>
        <taxon>unclassified sequences</taxon>
        <taxon>metagenomes</taxon>
        <taxon>ecological metagenomes</taxon>
    </lineage>
</organism>
<feature type="transmembrane region" description="Helical" evidence="1">
    <location>
        <begin position="6"/>
        <end position="31"/>
    </location>
</feature>
<feature type="domain" description="Endonuclease/exonuclease/phosphatase" evidence="2">
    <location>
        <begin position="111"/>
        <end position="340"/>
    </location>
</feature>
<dbReference type="InterPro" id="IPR005135">
    <property type="entry name" value="Endo/exonuclease/phosphatase"/>
</dbReference>
<name>A0A3B0TZN1_9ZZZZ</name>
<dbReference type="GO" id="GO:0000175">
    <property type="term" value="F:3'-5'-RNA exonuclease activity"/>
    <property type="evidence" value="ECO:0007669"/>
    <property type="project" value="TreeGrafter"/>
</dbReference>
<proteinExistence type="predicted"/>
<dbReference type="Gene3D" id="3.60.10.10">
    <property type="entry name" value="Endonuclease/exonuclease/phosphatase"/>
    <property type="match status" value="1"/>
</dbReference>
<keyword evidence="1" id="KW-0472">Membrane</keyword>
<feature type="transmembrane region" description="Helical" evidence="1">
    <location>
        <begin position="43"/>
        <end position="60"/>
    </location>
</feature>
<gene>
    <name evidence="3" type="ORF">MNBD_ALPHA12-528</name>
</gene>
<accession>A0A3B0TZN1</accession>